<dbReference type="RefSeq" id="WP_178946422.1">
    <property type="nucleotide sequence ID" value="NZ_AP019810.1"/>
</dbReference>
<dbReference type="Proteomes" id="UP000509460">
    <property type="component" value="Chromosome"/>
</dbReference>
<sequence length="423" mass="46854">MNKKVQIGIVSMVLITLCGIGFYFLSETSYQKKVEVAASELSSNEKKLKQIQVELSASYTDDSKQFLKEEVTQEKISSLVEHLEVYEKANKKTDKLLADLRKNDQKKYQLNVNNVSSIKNELQAVQRKLNGKQSVNGLFQKPYLIGAESNQDVIIIDDLSEDQLKDVRDIYYQKEIKVEQGFEDVLNEGLDLATEQVDQINKTNKMLEELYKDGKATDQVDHEKYEALKKEVELIKNEKAKKSFNNPLKVIEENVKEREALAEQEKAAAEEAQRQQETVKEEIALTETAENQTQSTEPVPAPIEEVPIVETPNIQPVTPVTPPTNSGSGGSSNSNSTGGNSTAGNGTLGNGSGNTSGGNTGNTTTPEPPQAPYALNPYTGSGTFYATYEAANSAGRAATDINGYRIITEFWSDGTEKYYLEFY</sequence>
<accession>A0AAI8WCN0</accession>
<evidence type="ECO:0000256" key="1">
    <source>
        <dbReference type="SAM" id="Coils"/>
    </source>
</evidence>
<evidence type="ECO:0000256" key="2">
    <source>
        <dbReference type="SAM" id="MobiDB-lite"/>
    </source>
</evidence>
<evidence type="ECO:0000313" key="4">
    <source>
        <dbReference type="EMBL" id="BBM13525.1"/>
    </source>
</evidence>
<keyword evidence="1" id="KW-0175">Coiled coil</keyword>
<feature type="compositionally biased region" description="Low complexity" evidence="2">
    <location>
        <begin position="331"/>
        <end position="345"/>
    </location>
</feature>
<evidence type="ECO:0000256" key="3">
    <source>
        <dbReference type="SAM" id="Phobius"/>
    </source>
</evidence>
<name>A0AAI8WCN0_ENTMU</name>
<feature type="region of interest" description="Disordered" evidence="2">
    <location>
        <begin position="308"/>
        <end position="376"/>
    </location>
</feature>
<proteinExistence type="predicted"/>
<dbReference type="AlphaFoldDB" id="A0AAI8WCN0"/>
<gene>
    <name evidence="4" type="ORF">EM151A_0283</name>
</gene>
<feature type="transmembrane region" description="Helical" evidence="3">
    <location>
        <begin position="7"/>
        <end position="25"/>
    </location>
</feature>
<evidence type="ECO:0000313" key="5">
    <source>
        <dbReference type="Proteomes" id="UP000509460"/>
    </source>
</evidence>
<organism evidence="4 5">
    <name type="scientific">Enterococcus mundtii</name>
    <dbReference type="NCBI Taxonomy" id="53346"/>
    <lineage>
        <taxon>Bacteria</taxon>
        <taxon>Bacillati</taxon>
        <taxon>Bacillota</taxon>
        <taxon>Bacilli</taxon>
        <taxon>Lactobacillales</taxon>
        <taxon>Enterococcaceae</taxon>
        <taxon>Enterococcus</taxon>
    </lineage>
</organism>
<keyword evidence="3" id="KW-1133">Transmembrane helix</keyword>
<protein>
    <submittedName>
        <fullName evidence="4">Uncharacterized protein</fullName>
    </submittedName>
</protein>
<keyword evidence="3" id="KW-0812">Transmembrane</keyword>
<feature type="compositionally biased region" description="Gly residues" evidence="2">
    <location>
        <begin position="346"/>
        <end position="360"/>
    </location>
</feature>
<dbReference type="EMBL" id="AP019810">
    <property type="protein sequence ID" value="BBM13525.1"/>
    <property type="molecule type" value="Genomic_DNA"/>
</dbReference>
<feature type="coiled-coil region" evidence="1">
    <location>
        <begin position="248"/>
        <end position="289"/>
    </location>
</feature>
<reference evidence="4 5" key="1">
    <citation type="submission" date="2019-07" db="EMBL/GenBank/DDBJ databases">
        <title>antibiotic susceptibility of plant-derived lactic acid bacteria.</title>
        <authorList>
            <person name="Sugiyama M."/>
            <person name="Noda M."/>
        </authorList>
    </citation>
    <scope>NUCLEOTIDE SEQUENCE [LARGE SCALE GENOMIC DNA]</scope>
    <source>
        <strain evidence="4 5">15-1A</strain>
    </source>
</reference>
<keyword evidence="3" id="KW-0472">Membrane</keyword>